<reference evidence="2" key="1">
    <citation type="journal article" date="2018" name="Sci. Rep.">
        <title>Characterisation of pathogen-specific regions and novel effector candidates in Fusarium oxysporum f. sp. cepae.</title>
        <authorList>
            <person name="Armitage A.D."/>
            <person name="Taylor A."/>
            <person name="Sobczyk M.K."/>
            <person name="Baxter L."/>
            <person name="Greenfield B.P."/>
            <person name="Bates H.J."/>
            <person name="Wilson F."/>
            <person name="Jackson A.C."/>
            <person name="Ott S."/>
            <person name="Harrison R.J."/>
            <person name="Clarkson J.P."/>
        </authorList>
    </citation>
    <scope>NUCLEOTIDE SEQUENCE [LARGE SCALE GENOMIC DNA]</scope>
    <source>
        <strain evidence="2">FoC_Fus2</strain>
    </source>
</reference>
<protein>
    <submittedName>
        <fullName evidence="2">Uncharacterized protein</fullName>
    </submittedName>
</protein>
<accession>A0A3L6NEN6</accession>
<name>A0A3L6NEN6_FUSOX</name>
<evidence type="ECO:0000313" key="2">
    <source>
        <dbReference type="EMBL" id="RKK15664.1"/>
    </source>
</evidence>
<comment type="caution">
    <text evidence="2">The sequence shown here is derived from an EMBL/GenBank/DDBJ whole genome shotgun (WGS) entry which is preliminary data.</text>
</comment>
<organism evidence="2">
    <name type="scientific">Fusarium oxysporum f. sp. cepae</name>
    <dbReference type="NCBI Taxonomy" id="396571"/>
    <lineage>
        <taxon>Eukaryota</taxon>
        <taxon>Fungi</taxon>
        <taxon>Dikarya</taxon>
        <taxon>Ascomycota</taxon>
        <taxon>Pezizomycotina</taxon>
        <taxon>Sordariomycetes</taxon>
        <taxon>Hypocreomycetidae</taxon>
        <taxon>Hypocreales</taxon>
        <taxon>Nectriaceae</taxon>
        <taxon>Fusarium</taxon>
        <taxon>Fusarium oxysporum species complex</taxon>
    </lineage>
</organism>
<sequence>MVWGQMNELNSEPAEHENGNSERDELTHAMQCNDGIFGDVRWSR</sequence>
<feature type="region of interest" description="Disordered" evidence="1">
    <location>
        <begin position="1"/>
        <end position="24"/>
    </location>
</feature>
<gene>
    <name evidence="2" type="ORF">BFJ65_g9250</name>
</gene>
<evidence type="ECO:0000256" key="1">
    <source>
        <dbReference type="SAM" id="MobiDB-lite"/>
    </source>
</evidence>
<feature type="compositionally biased region" description="Basic and acidic residues" evidence="1">
    <location>
        <begin position="13"/>
        <end position="24"/>
    </location>
</feature>
<dbReference type="Proteomes" id="UP000270866">
    <property type="component" value="Chromosome 8"/>
</dbReference>
<dbReference type="EMBL" id="MRCU01000006">
    <property type="protein sequence ID" value="RKK15664.1"/>
    <property type="molecule type" value="Genomic_DNA"/>
</dbReference>
<dbReference type="AlphaFoldDB" id="A0A3L6NEN6"/>
<proteinExistence type="predicted"/>